<dbReference type="OrthoDB" id="25331at2157"/>
<dbReference type="EMBL" id="RCOS01000083">
    <property type="protein sequence ID" value="RSN74920.1"/>
    <property type="molecule type" value="Genomic_DNA"/>
</dbReference>
<dbReference type="Pfam" id="PF01934">
    <property type="entry name" value="HepT-like"/>
    <property type="match status" value="1"/>
</dbReference>
<proteinExistence type="inferred from homology"/>
<evidence type="ECO:0000313" key="6">
    <source>
        <dbReference type="Proteomes" id="UP000277582"/>
    </source>
</evidence>
<evidence type="ECO:0000313" key="5">
    <source>
        <dbReference type="EMBL" id="RSN74920.1"/>
    </source>
</evidence>
<comment type="caution">
    <text evidence="5">The sequence shown here is derived from an EMBL/GenBank/DDBJ whole genome shotgun (WGS) entry which is preliminary data.</text>
</comment>
<reference evidence="5 6" key="1">
    <citation type="submission" date="2018-10" db="EMBL/GenBank/DDBJ databases">
        <title>Co-occurring genomic capacity for anaerobic methane metabolism and dissimilatory sulfite reduction discovered in the Korarchaeota.</title>
        <authorList>
            <person name="Mckay L.J."/>
            <person name="Dlakic M."/>
            <person name="Fields M.W."/>
            <person name="Delmont T.O."/>
            <person name="Eren A.M."/>
            <person name="Jay Z.J."/>
            <person name="Klingelsmith K.B."/>
            <person name="Rusch D.B."/>
            <person name="Inskeep W.P."/>
        </authorList>
    </citation>
    <scope>NUCLEOTIDE SEQUENCE [LARGE SCALE GENOMIC DNA]</scope>
    <source>
        <strain evidence="5 6">MDKW</strain>
    </source>
</reference>
<organism evidence="5 6">
    <name type="scientific">Candidatus Methanodesulfokora washburnensis</name>
    <dbReference type="NCBI Taxonomy" id="2478471"/>
    <lineage>
        <taxon>Archaea</taxon>
        <taxon>Thermoproteota</taxon>
        <taxon>Candidatus Korarchaeia</taxon>
        <taxon>Candidatus Korarchaeia incertae sedis</taxon>
        <taxon>Candidatus Methanodesulfokora</taxon>
    </lineage>
</organism>
<keyword evidence="3" id="KW-0378">Hydrolase</keyword>
<dbReference type="Gene3D" id="1.20.120.580">
    <property type="entry name" value="bsu32300-like"/>
    <property type="match status" value="1"/>
</dbReference>
<evidence type="ECO:0000256" key="3">
    <source>
        <dbReference type="ARBA" id="ARBA00022801"/>
    </source>
</evidence>
<accession>A0A3R9PI75</accession>
<name>A0A3R9PI75_9CREN</name>
<evidence type="ECO:0000256" key="4">
    <source>
        <dbReference type="ARBA" id="ARBA00024207"/>
    </source>
</evidence>
<dbReference type="InterPro" id="IPR037038">
    <property type="entry name" value="HepT-like_sf"/>
</dbReference>
<dbReference type="GO" id="GO:0004540">
    <property type="term" value="F:RNA nuclease activity"/>
    <property type="evidence" value="ECO:0007669"/>
    <property type="project" value="InterPro"/>
</dbReference>
<dbReference type="InterPro" id="IPR008201">
    <property type="entry name" value="HepT-like"/>
</dbReference>
<dbReference type="Proteomes" id="UP000277582">
    <property type="component" value="Unassembled WGS sequence"/>
</dbReference>
<evidence type="ECO:0000256" key="2">
    <source>
        <dbReference type="ARBA" id="ARBA00022722"/>
    </source>
</evidence>
<comment type="similarity">
    <text evidence="4">Belongs to the HepT RNase toxin family.</text>
</comment>
<keyword evidence="1" id="KW-1277">Toxin-antitoxin system</keyword>
<gene>
    <name evidence="5" type="ORF">D6D85_07195</name>
</gene>
<keyword evidence="2" id="KW-0540">Nuclease</keyword>
<dbReference type="GO" id="GO:0016787">
    <property type="term" value="F:hydrolase activity"/>
    <property type="evidence" value="ECO:0007669"/>
    <property type="project" value="UniProtKB-KW"/>
</dbReference>
<keyword evidence="6" id="KW-1185">Reference proteome</keyword>
<protein>
    <submittedName>
        <fullName evidence="5">DUF86 domain-containing protein</fullName>
    </submittedName>
</protein>
<feature type="non-terminal residue" evidence="5">
    <location>
        <position position="1"/>
    </location>
</feature>
<dbReference type="GO" id="GO:0110001">
    <property type="term" value="C:toxin-antitoxin complex"/>
    <property type="evidence" value="ECO:0007669"/>
    <property type="project" value="InterPro"/>
</dbReference>
<dbReference type="RefSeq" id="WP_125671342.1">
    <property type="nucleotide sequence ID" value="NZ_RCOS01000083.1"/>
</dbReference>
<evidence type="ECO:0000256" key="1">
    <source>
        <dbReference type="ARBA" id="ARBA00022649"/>
    </source>
</evidence>
<dbReference type="AlphaFoldDB" id="A0A3R9PI75"/>
<sequence>GEYPRRLAEAKKMPKDIAEEIEKLAGLRNILVHRYLKVRREMLYDAAKNTVNEIINRFMEWVKEIDP</sequence>